<evidence type="ECO:0000313" key="2">
    <source>
        <dbReference type="Proteomes" id="UP000031586"/>
    </source>
</evidence>
<dbReference type="Proteomes" id="UP000031586">
    <property type="component" value="Unassembled WGS sequence"/>
</dbReference>
<name>A0A0C1VS44_9VIBR</name>
<sequence length="63" mass="7088">MDKDFYLEQAIKALQSRQILTGKDGILIPLIKQEATLICSSNFNPVNRNEICSWFGANTVSKD</sequence>
<accession>A0A0C1VS44</accession>
<evidence type="ECO:0000313" key="1">
    <source>
        <dbReference type="EMBL" id="KIF52718.1"/>
    </source>
</evidence>
<reference evidence="1 2" key="1">
    <citation type="submission" date="2014-07" db="EMBL/GenBank/DDBJ databases">
        <title>Unique and conserved regions in Vibrio harveyi and related species in comparison with the shrimp pathogen Vibrio harveyi CAIM 1792.</title>
        <authorList>
            <person name="Espinoza-Valles I."/>
            <person name="Vora G."/>
            <person name="Leekitcharoenphon P."/>
            <person name="Ussery D."/>
            <person name="Hoj L."/>
            <person name="Gomez-Gil B."/>
        </authorList>
    </citation>
    <scope>NUCLEOTIDE SEQUENCE [LARGE SCALE GENOMIC DNA]</scope>
    <source>
        <strain evidence="2">CAIM 1854 / LMG 25443</strain>
    </source>
</reference>
<protein>
    <submittedName>
        <fullName evidence="1">Uncharacterized protein</fullName>
    </submittedName>
</protein>
<dbReference type="EMBL" id="JPRD01000019">
    <property type="protein sequence ID" value="KIF52718.1"/>
    <property type="molecule type" value="Genomic_DNA"/>
</dbReference>
<gene>
    <name evidence="1" type="ORF">H735_12425</name>
</gene>
<comment type="caution">
    <text evidence="1">The sequence shown here is derived from an EMBL/GenBank/DDBJ whole genome shotgun (WGS) entry which is preliminary data.</text>
</comment>
<proteinExistence type="predicted"/>
<organism evidence="1 2">
    <name type="scientific">Vibrio owensii CAIM 1854 = LMG 25443</name>
    <dbReference type="NCBI Taxonomy" id="1229493"/>
    <lineage>
        <taxon>Bacteria</taxon>
        <taxon>Pseudomonadati</taxon>
        <taxon>Pseudomonadota</taxon>
        <taxon>Gammaproteobacteria</taxon>
        <taxon>Vibrionales</taxon>
        <taxon>Vibrionaceae</taxon>
        <taxon>Vibrio</taxon>
    </lineage>
</organism>
<dbReference type="AlphaFoldDB" id="A0A0C1VS44"/>